<dbReference type="OrthoDB" id="3549011at2759"/>
<accession>A0A2J6SPE6</accession>
<organism evidence="1 2">
    <name type="scientific">Hyaloscypha bicolor E</name>
    <dbReference type="NCBI Taxonomy" id="1095630"/>
    <lineage>
        <taxon>Eukaryota</taxon>
        <taxon>Fungi</taxon>
        <taxon>Dikarya</taxon>
        <taxon>Ascomycota</taxon>
        <taxon>Pezizomycotina</taxon>
        <taxon>Leotiomycetes</taxon>
        <taxon>Helotiales</taxon>
        <taxon>Hyaloscyphaceae</taxon>
        <taxon>Hyaloscypha</taxon>
        <taxon>Hyaloscypha bicolor</taxon>
    </lineage>
</organism>
<dbReference type="GeneID" id="36578975"/>
<proteinExistence type="predicted"/>
<evidence type="ECO:0000313" key="1">
    <source>
        <dbReference type="EMBL" id="PMD52644.1"/>
    </source>
</evidence>
<gene>
    <name evidence="1" type="ORF">K444DRAFT_186905</name>
</gene>
<protein>
    <submittedName>
        <fullName evidence="1">Uncharacterized protein</fullName>
    </submittedName>
</protein>
<evidence type="ECO:0000313" key="2">
    <source>
        <dbReference type="Proteomes" id="UP000235371"/>
    </source>
</evidence>
<name>A0A2J6SPE6_9HELO</name>
<reference evidence="1 2" key="1">
    <citation type="submission" date="2016-04" db="EMBL/GenBank/DDBJ databases">
        <title>A degradative enzymes factory behind the ericoid mycorrhizal symbiosis.</title>
        <authorList>
            <consortium name="DOE Joint Genome Institute"/>
            <person name="Martino E."/>
            <person name="Morin E."/>
            <person name="Grelet G."/>
            <person name="Kuo A."/>
            <person name="Kohler A."/>
            <person name="Daghino S."/>
            <person name="Barry K."/>
            <person name="Choi C."/>
            <person name="Cichocki N."/>
            <person name="Clum A."/>
            <person name="Copeland A."/>
            <person name="Hainaut M."/>
            <person name="Haridas S."/>
            <person name="Labutti K."/>
            <person name="Lindquist E."/>
            <person name="Lipzen A."/>
            <person name="Khouja H.-R."/>
            <person name="Murat C."/>
            <person name="Ohm R."/>
            <person name="Olson A."/>
            <person name="Spatafora J."/>
            <person name="Veneault-Fourrey C."/>
            <person name="Henrissat B."/>
            <person name="Grigoriev I."/>
            <person name="Martin F."/>
            <person name="Perotto S."/>
        </authorList>
    </citation>
    <scope>NUCLEOTIDE SEQUENCE [LARGE SCALE GENOMIC DNA]</scope>
    <source>
        <strain evidence="1 2">E</strain>
    </source>
</reference>
<keyword evidence="2" id="KW-1185">Reference proteome</keyword>
<dbReference type="EMBL" id="KZ613895">
    <property type="protein sequence ID" value="PMD52644.1"/>
    <property type="molecule type" value="Genomic_DNA"/>
</dbReference>
<dbReference type="Proteomes" id="UP000235371">
    <property type="component" value="Unassembled WGS sequence"/>
</dbReference>
<dbReference type="InParanoid" id="A0A2J6SPE6"/>
<sequence length="186" mass="21122">MSPLVFRTLLKPFPNVTHSTYSNCGEAEPPFSFYPHEMRLRIIHSQPSLQELTIINTQEEIETVDYLMGENEGLPLGSLVKFHNLRRLEAMVRTLVGRRPGDPGFDSSLPKDLQTGPRVCENTRFAESLPEELELVLKACLILCGGEGVVREEPTRRIEEHESDHTCLCLWYLSRRSCGGRVEVRG</sequence>
<dbReference type="AlphaFoldDB" id="A0A2J6SPE6"/>
<dbReference type="RefSeq" id="XP_024729548.1">
    <property type="nucleotide sequence ID" value="XM_024870893.1"/>
</dbReference>